<comment type="similarity">
    <text evidence="2 8">Belongs to the cytochrome P450 family.</text>
</comment>
<keyword evidence="7 8" id="KW-0349">Heme</keyword>
<evidence type="ECO:0000256" key="9">
    <source>
        <dbReference type="SAM" id="Phobius"/>
    </source>
</evidence>
<dbReference type="PRINTS" id="PR00385">
    <property type="entry name" value="P450"/>
</dbReference>
<keyword evidence="3 9" id="KW-0812">Transmembrane</keyword>
<sequence length="482" mass="55264">IPSTKPLLAGETMGEIFPIVLWPFTLPTLLFIVFLVPYLCNKKRHENRRYKMPPGSRGWPLVGDSVKWYNAVAGPHPPRFVEEQVKRFGKIFSCSLFGKWAVVSADPSFNRFVMQNEGKLFQSSYPKSFRDLVGKNGVITVQGEQQRKLHGIASNMMRLDKLKFHFLEDIQLVMHQTLNNFDNNQQILLQDVAINLMVNQLLGVSSESEINEMAQLFSDFVDGCLSLPINLPGFAYHTAMKINKTIEKHRQEGAPEIGNGLLGRLLEEESLPDQAVADFIINLLFAGNETTAKTMLFAVYFLTQCPRAMQQLLNEQESIRSNTDGNGMITWQDYKAMSFTQCVIDETLRIGGIAIWLMREAKEDVTYQEYVIPKGCFVVPFLSAVHLDENLYKEAQTFNPWRWMDPENQQKRNWRSSPFYAPFGGGARFCPGAELARLQIALFLHYFVTTYRWTQVKEDTMSFFPSARLVNGFQIRLTRQHQ</sequence>
<evidence type="ECO:0008006" key="12">
    <source>
        <dbReference type="Google" id="ProtNLM"/>
    </source>
</evidence>
<dbReference type="GO" id="GO:0004497">
    <property type="term" value="F:monooxygenase activity"/>
    <property type="evidence" value="ECO:0007669"/>
    <property type="project" value="UniProtKB-KW"/>
</dbReference>
<dbReference type="Pfam" id="PF00067">
    <property type="entry name" value="p450"/>
    <property type="match status" value="1"/>
</dbReference>
<dbReference type="GO" id="GO:0016125">
    <property type="term" value="P:sterol metabolic process"/>
    <property type="evidence" value="ECO:0007669"/>
    <property type="project" value="TreeGrafter"/>
</dbReference>
<dbReference type="PANTHER" id="PTHR24286:SF232">
    <property type="entry name" value="CYTOCHROME P450 SUPERFAMILY PROTEIN"/>
    <property type="match status" value="1"/>
</dbReference>
<dbReference type="InterPro" id="IPR036396">
    <property type="entry name" value="Cyt_P450_sf"/>
</dbReference>
<dbReference type="GO" id="GO:0005506">
    <property type="term" value="F:iron ion binding"/>
    <property type="evidence" value="ECO:0007669"/>
    <property type="project" value="InterPro"/>
</dbReference>
<evidence type="ECO:0000256" key="5">
    <source>
        <dbReference type="ARBA" id="ARBA00022989"/>
    </source>
</evidence>
<dbReference type="InterPro" id="IPR001128">
    <property type="entry name" value="Cyt_P450"/>
</dbReference>
<evidence type="ECO:0000313" key="10">
    <source>
        <dbReference type="EMBL" id="KAJ4823955.1"/>
    </source>
</evidence>
<protein>
    <recommendedName>
        <fullName evidence="12">Abietadienol/abietadienal oxidase</fullName>
    </recommendedName>
</protein>
<evidence type="ECO:0000256" key="3">
    <source>
        <dbReference type="ARBA" id="ARBA00022692"/>
    </source>
</evidence>
<keyword evidence="6 7" id="KW-0408">Iron</keyword>
<dbReference type="PROSITE" id="PS00086">
    <property type="entry name" value="CYTOCHROME_P450"/>
    <property type="match status" value="1"/>
</dbReference>
<accession>A0A9Q0F4J7</accession>
<dbReference type="GO" id="GO:0020037">
    <property type="term" value="F:heme binding"/>
    <property type="evidence" value="ECO:0007669"/>
    <property type="project" value="InterPro"/>
</dbReference>
<dbReference type="Proteomes" id="UP001141552">
    <property type="component" value="Unassembled WGS sequence"/>
</dbReference>
<dbReference type="GO" id="GO:0010268">
    <property type="term" value="P:brassinosteroid homeostasis"/>
    <property type="evidence" value="ECO:0007669"/>
    <property type="project" value="TreeGrafter"/>
</dbReference>
<keyword evidence="11" id="KW-1185">Reference proteome</keyword>
<evidence type="ECO:0000313" key="11">
    <source>
        <dbReference type="Proteomes" id="UP001141552"/>
    </source>
</evidence>
<evidence type="ECO:0000256" key="1">
    <source>
        <dbReference type="ARBA" id="ARBA00004167"/>
    </source>
</evidence>
<comment type="subcellular location">
    <subcellularLocation>
        <location evidence="1">Membrane</location>
        <topology evidence="1">Single-pass membrane protein</topology>
    </subcellularLocation>
</comment>
<organism evidence="10 11">
    <name type="scientific">Turnera subulata</name>
    <dbReference type="NCBI Taxonomy" id="218843"/>
    <lineage>
        <taxon>Eukaryota</taxon>
        <taxon>Viridiplantae</taxon>
        <taxon>Streptophyta</taxon>
        <taxon>Embryophyta</taxon>
        <taxon>Tracheophyta</taxon>
        <taxon>Spermatophyta</taxon>
        <taxon>Magnoliopsida</taxon>
        <taxon>eudicotyledons</taxon>
        <taxon>Gunneridae</taxon>
        <taxon>Pentapetalae</taxon>
        <taxon>rosids</taxon>
        <taxon>fabids</taxon>
        <taxon>Malpighiales</taxon>
        <taxon>Passifloraceae</taxon>
        <taxon>Turnera</taxon>
    </lineage>
</organism>
<dbReference type="Gene3D" id="1.10.630.10">
    <property type="entry name" value="Cytochrome P450"/>
    <property type="match status" value="1"/>
</dbReference>
<gene>
    <name evidence="10" type="ORF">Tsubulata_016436</name>
</gene>
<keyword evidence="9" id="KW-0472">Membrane</keyword>
<keyword evidence="5 9" id="KW-1133">Transmembrane helix</keyword>
<evidence type="ECO:0000256" key="4">
    <source>
        <dbReference type="ARBA" id="ARBA00022723"/>
    </source>
</evidence>
<proteinExistence type="inferred from homology"/>
<dbReference type="AlphaFoldDB" id="A0A9Q0F4J7"/>
<name>A0A9Q0F4J7_9ROSI</name>
<dbReference type="InterPro" id="IPR002403">
    <property type="entry name" value="Cyt_P450_E_grp-IV"/>
</dbReference>
<dbReference type="OrthoDB" id="2789670at2759"/>
<keyword evidence="8" id="KW-0560">Oxidoreductase</keyword>
<reference evidence="10" key="1">
    <citation type="submission" date="2022-02" db="EMBL/GenBank/DDBJ databases">
        <authorList>
            <person name="Henning P.M."/>
            <person name="McCubbin A.G."/>
            <person name="Shore J.S."/>
        </authorList>
    </citation>
    <scope>NUCLEOTIDE SEQUENCE</scope>
    <source>
        <strain evidence="10">F60SS</strain>
        <tissue evidence="10">Leaves</tissue>
    </source>
</reference>
<keyword evidence="8" id="KW-0503">Monooxygenase</keyword>
<dbReference type="PANTHER" id="PTHR24286">
    <property type="entry name" value="CYTOCHROME P450 26"/>
    <property type="match status" value="1"/>
</dbReference>
<evidence type="ECO:0000256" key="7">
    <source>
        <dbReference type="PIRSR" id="PIRSR602403-1"/>
    </source>
</evidence>
<evidence type="ECO:0000256" key="8">
    <source>
        <dbReference type="RuleBase" id="RU000461"/>
    </source>
</evidence>
<comment type="cofactor">
    <cofactor evidence="7">
        <name>heme</name>
        <dbReference type="ChEBI" id="CHEBI:30413"/>
    </cofactor>
</comment>
<feature type="binding site" description="axial binding residue" evidence="7">
    <location>
        <position position="430"/>
    </location>
    <ligand>
        <name>heme</name>
        <dbReference type="ChEBI" id="CHEBI:30413"/>
    </ligand>
    <ligandPart>
        <name>Fe</name>
        <dbReference type="ChEBI" id="CHEBI:18248"/>
    </ligandPart>
</feature>
<dbReference type="InterPro" id="IPR017972">
    <property type="entry name" value="Cyt_P450_CS"/>
</dbReference>
<dbReference type="EMBL" id="JAKUCV010007315">
    <property type="protein sequence ID" value="KAJ4823955.1"/>
    <property type="molecule type" value="Genomic_DNA"/>
</dbReference>
<dbReference type="GO" id="GO:0016020">
    <property type="term" value="C:membrane"/>
    <property type="evidence" value="ECO:0007669"/>
    <property type="project" value="UniProtKB-SubCell"/>
</dbReference>
<feature type="transmembrane region" description="Helical" evidence="9">
    <location>
        <begin position="20"/>
        <end position="40"/>
    </location>
</feature>
<dbReference type="GO" id="GO:0016132">
    <property type="term" value="P:brassinosteroid biosynthetic process"/>
    <property type="evidence" value="ECO:0007669"/>
    <property type="project" value="TreeGrafter"/>
</dbReference>
<evidence type="ECO:0000256" key="2">
    <source>
        <dbReference type="ARBA" id="ARBA00010617"/>
    </source>
</evidence>
<dbReference type="PRINTS" id="PR00465">
    <property type="entry name" value="EP450IV"/>
</dbReference>
<evidence type="ECO:0000256" key="6">
    <source>
        <dbReference type="ARBA" id="ARBA00023004"/>
    </source>
</evidence>
<dbReference type="CDD" id="cd11043">
    <property type="entry name" value="CYP90-like"/>
    <property type="match status" value="1"/>
</dbReference>
<dbReference type="SUPFAM" id="SSF48264">
    <property type="entry name" value="Cytochrome P450"/>
    <property type="match status" value="1"/>
</dbReference>
<reference evidence="10" key="2">
    <citation type="journal article" date="2023" name="Plants (Basel)">
        <title>Annotation of the Turnera subulata (Passifloraceae) Draft Genome Reveals the S-Locus Evolved after the Divergence of Turneroideae from Passifloroideae in a Stepwise Manner.</title>
        <authorList>
            <person name="Henning P.M."/>
            <person name="Roalson E.H."/>
            <person name="Mir W."/>
            <person name="McCubbin A.G."/>
            <person name="Shore J.S."/>
        </authorList>
    </citation>
    <scope>NUCLEOTIDE SEQUENCE</scope>
    <source>
        <strain evidence="10">F60SS</strain>
    </source>
</reference>
<dbReference type="GO" id="GO:0016705">
    <property type="term" value="F:oxidoreductase activity, acting on paired donors, with incorporation or reduction of molecular oxygen"/>
    <property type="evidence" value="ECO:0007669"/>
    <property type="project" value="InterPro"/>
</dbReference>
<keyword evidence="4 7" id="KW-0479">Metal-binding</keyword>
<comment type="caution">
    <text evidence="10">The sequence shown here is derived from an EMBL/GenBank/DDBJ whole genome shotgun (WGS) entry which is preliminary data.</text>
</comment>
<feature type="non-terminal residue" evidence="10">
    <location>
        <position position="482"/>
    </location>
</feature>